<dbReference type="InterPro" id="IPR003034">
    <property type="entry name" value="SAP_dom"/>
</dbReference>
<dbReference type="PANTHER" id="PTHR47031">
    <property type="entry name" value="SAP DNA-BINDING DOMAIN-CONTAINING PROTEIN"/>
    <property type="match status" value="1"/>
</dbReference>
<accession>A0AAD4I0A0</accession>
<feature type="compositionally biased region" description="Basic and acidic residues" evidence="1">
    <location>
        <begin position="473"/>
        <end position="491"/>
    </location>
</feature>
<feature type="compositionally biased region" description="Gly residues" evidence="1">
    <location>
        <begin position="651"/>
        <end position="669"/>
    </location>
</feature>
<dbReference type="GO" id="GO:0003676">
    <property type="term" value="F:nucleic acid binding"/>
    <property type="evidence" value="ECO:0007669"/>
    <property type="project" value="InterPro"/>
</dbReference>
<feature type="compositionally biased region" description="Basic and acidic residues" evidence="1">
    <location>
        <begin position="164"/>
        <end position="174"/>
    </location>
</feature>
<evidence type="ECO:0000313" key="4">
    <source>
        <dbReference type="Proteomes" id="UP001197093"/>
    </source>
</evidence>
<dbReference type="CDD" id="cd12432">
    <property type="entry name" value="RRM_ACINU"/>
    <property type="match status" value="1"/>
</dbReference>
<evidence type="ECO:0000259" key="2">
    <source>
        <dbReference type="PROSITE" id="PS50800"/>
    </source>
</evidence>
<name>A0AAD4I0A0_9PEZI</name>
<keyword evidence="4" id="KW-1185">Reference proteome</keyword>
<comment type="caution">
    <text evidence="3">The sequence shown here is derived from an EMBL/GenBank/DDBJ whole genome shotgun (WGS) entry which is preliminary data.</text>
</comment>
<dbReference type="PROSITE" id="PS50800">
    <property type="entry name" value="SAP"/>
    <property type="match status" value="1"/>
</dbReference>
<dbReference type="PANTHER" id="PTHR47031:SF3">
    <property type="entry name" value="SAP DOMAIN-CONTAINING PROTEIN"/>
    <property type="match status" value="1"/>
</dbReference>
<dbReference type="InterPro" id="IPR034257">
    <property type="entry name" value="Acinus_RRM"/>
</dbReference>
<feature type="domain" description="SAP" evidence="2">
    <location>
        <begin position="5"/>
        <end position="39"/>
    </location>
</feature>
<feature type="compositionally biased region" description="Gly residues" evidence="1">
    <location>
        <begin position="575"/>
        <end position="585"/>
    </location>
</feature>
<feature type="region of interest" description="Disordered" evidence="1">
    <location>
        <begin position="16"/>
        <end position="266"/>
    </location>
</feature>
<feature type="region of interest" description="Disordered" evidence="1">
    <location>
        <begin position="559"/>
        <end position="669"/>
    </location>
</feature>
<dbReference type="AlphaFoldDB" id="A0AAD4I0A0"/>
<feature type="region of interest" description="Disordered" evidence="1">
    <location>
        <begin position="414"/>
        <end position="491"/>
    </location>
</feature>
<gene>
    <name evidence="3" type="ORF">NEMBOFW57_007231</name>
</gene>
<evidence type="ECO:0000256" key="1">
    <source>
        <dbReference type="SAM" id="MobiDB-lite"/>
    </source>
</evidence>
<dbReference type="InterPro" id="IPR035979">
    <property type="entry name" value="RBD_domain_sf"/>
</dbReference>
<dbReference type="EMBL" id="JAHCVI010000003">
    <property type="protein sequence ID" value="KAG7287718.1"/>
    <property type="molecule type" value="Genomic_DNA"/>
</dbReference>
<sequence length="669" mass="74174">MAADFSRMTVLELRQELKRRNLPQTGKKADLVDRLTANENENGNEETAAESRENDSGDKPDARDSEEPQADASTELAPQDHPADSLPASVPEDATHSVADISEPTPSAGNELATPTEGSSLIQKSIAPGATEKAADTESIPATEIITDAVSRKRRSRSPPPENEASRKRPRPADETGEFSIAEPRGTEATSGEKAGKHAPIQAIGQESFEDQSVPAPQTATDNDAATRETSHVYQDEQHDSTQDRDSRQAREPTPSTHQEREADAVDEPMPDYERDVAPAQHPATSALYIKNFMRPLRETVLRDYLVELAALPGAAPDPDCVVDFHLDQIRTHAFASFTSVSAASRVRTALHGTVWPNERNRKELWVDFVPEDKVAEWIDRELSEGGRGSSSRWEVRYEPDENGDMTATLVNAEAEPPRRNSTRQPLPPPSVPTGPARNFPGVEGAPLGPRGRGTNHYRQAPQPTAAAPGVEDYSRDRERDRDRDRYRNRYHEAKTTRAHPPLQYKPVSEDTAAVRLDSMNQYITKDRYRDLGRPDEINRYTFENGNEFVDRGKEAFIGIRPPHRERERRRMGITRGGGGPGGNRGPPPPRRRTPSPRRPSRDDDGPRFGGGGGDRYRDRDDGWRDDWSRDRFRDDVPRSRFDGQPLPTFSGGGGRGGRRGGGGGGRRF</sequence>
<reference evidence="3" key="1">
    <citation type="submission" date="2023-02" db="EMBL/GenBank/DDBJ databases">
        <authorList>
            <person name="Palmer J.M."/>
        </authorList>
    </citation>
    <scope>NUCLEOTIDE SEQUENCE</scope>
    <source>
        <strain evidence="3">FW57</strain>
    </source>
</reference>
<dbReference type="Gene3D" id="1.10.720.30">
    <property type="entry name" value="SAP domain"/>
    <property type="match status" value="1"/>
</dbReference>
<evidence type="ECO:0000313" key="3">
    <source>
        <dbReference type="EMBL" id="KAG7287718.1"/>
    </source>
</evidence>
<feature type="compositionally biased region" description="Basic and acidic residues" evidence="1">
    <location>
        <begin position="225"/>
        <end position="251"/>
    </location>
</feature>
<dbReference type="SMART" id="SM00513">
    <property type="entry name" value="SAP"/>
    <property type="match status" value="1"/>
</dbReference>
<dbReference type="SUPFAM" id="SSF68906">
    <property type="entry name" value="SAP domain"/>
    <property type="match status" value="1"/>
</dbReference>
<dbReference type="SUPFAM" id="SSF54928">
    <property type="entry name" value="RNA-binding domain, RBD"/>
    <property type="match status" value="1"/>
</dbReference>
<feature type="region of interest" description="Disordered" evidence="1">
    <location>
        <begin position="385"/>
        <end position="404"/>
    </location>
</feature>
<feature type="compositionally biased region" description="Basic and acidic residues" evidence="1">
    <location>
        <begin position="49"/>
        <end position="66"/>
    </location>
</feature>
<protein>
    <recommendedName>
        <fullName evidence="2">SAP domain-containing protein</fullName>
    </recommendedName>
</protein>
<dbReference type="InterPro" id="IPR036361">
    <property type="entry name" value="SAP_dom_sf"/>
</dbReference>
<organism evidence="3 4">
    <name type="scientific">Staphylotrichum longicolle</name>
    <dbReference type="NCBI Taxonomy" id="669026"/>
    <lineage>
        <taxon>Eukaryota</taxon>
        <taxon>Fungi</taxon>
        <taxon>Dikarya</taxon>
        <taxon>Ascomycota</taxon>
        <taxon>Pezizomycotina</taxon>
        <taxon>Sordariomycetes</taxon>
        <taxon>Sordariomycetidae</taxon>
        <taxon>Sordariales</taxon>
        <taxon>Chaetomiaceae</taxon>
        <taxon>Staphylotrichum</taxon>
    </lineage>
</organism>
<feature type="compositionally biased region" description="Polar residues" evidence="1">
    <location>
        <begin position="215"/>
        <end position="224"/>
    </location>
</feature>
<feature type="compositionally biased region" description="Basic and acidic residues" evidence="1">
    <location>
        <begin position="615"/>
        <end position="642"/>
    </location>
</feature>
<dbReference type="Pfam" id="PF02037">
    <property type="entry name" value="SAP"/>
    <property type="match status" value="1"/>
</dbReference>
<proteinExistence type="predicted"/>
<dbReference type="Proteomes" id="UP001197093">
    <property type="component" value="Unassembled WGS sequence"/>
</dbReference>